<reference evidence="2" key="1">
    <citation type="submission" date="2020-11" db="EMBL/GenBank/DDBJ databases">
        <authorList>
            <person name="Tran Van P."/>
        </authorList>
    </citation>
    <scope>NUCLEOTIDE SEQUENCE</scope>
</reference>
<feature type="compositionally biased region" description="Basic and acidic residues" evidence="1">
    <location>
        <begin position="402"/>
        <end position="417"/>
    </location>
</feature>
<dbReference type="PROSITE" id="PS50011">
    <property type="entry name" value="PROTEIN_KINASE_DOM"/>
    <property type="match status" value="1"/>
</dbReference>
<dbReference type="Pfam" id="PF00069">
    <property type="entry name" value="Pkinase"/>
    <property type="match status" value="1"/>
</dbReference>
<name>A0A7R8WK18_9CRUS</name>
<evidence type="ECO:0000313" key="2">
    <source>
        <dbReference type="EMBL" id="CAD7230538.1"/>
    </source>
</evidence>
<dbReference type="Gene3D" id="1.10.510.10">
    <property type="entry name" value="Transferase(Phosphotransferase) domain 1"/>
    <property type="match status" value="1"/>
</dbReference>
<dbReference type="SUPFAM" id="SSF56112">
    <property type="entry name" value="Protein kinase-like (PK-like)"/>
    <property type="match status" value="1"/>
</dbReference>
<dbReference type="EMBL" id="OB662767">
    <property type="protein sequence ID" value="CAD7230538.1"/>
    <property type="molecule type" value="Genomic_DNA"/>
</dbReference>
<sequence>MPKIDLKEIRSVDFAKPLGLGSFADVFPGLWHSQEIAIKRFRIIPDASDLSVMKLETTFGVGFLHPNIVPIYGTTKMNDGTIGIVMERADRGTLRGSMKELADHQKVTVASGTVDGLVYLHSKKIVHRDLKPENILLFGNKPTAKISDFGTSKIVHSMATNTMMIGTPKYSAPELLEPGLRYGTSADVYSLSLILFELFGGEDPFKDCTSVMQVLTSVLQNRRPTIPQDFPEGLRFLLQQGWSRDPLQRPALSAFQEVLQRLFNDLEKDHTSHPVRDEASKLEEDETAAKEVELGAAVAILTVDIVNEFEEHGQDLAIDSPICSPEVAAKPPKKQSSNEGIPCEFCGLQFSDVNELCFHEEQQSCLEEQKRRAHQLQEQLNREDQNRSKQVEAEIRRLQKEEAERRRMKKEAAERRQQSSIATKRTGKETTSTWRDAQPPVGLGSFYTNTYSYGKETEFDTDRRNIEQYPSRQFHGEGHERYYRKETEDDGDKEDGILKQGFNAAEMKQRKEPTTKTFDIAEIWCNRAPTPHSYLHEKVVEFDPDLRKTQGPHLFQGESHEVSYRKEVEEKDREQETTDYVKLRSADNPMKTAVGSKLGAESRELKTTNQDVLAQRADNAEIPCDICYQLIPVNKYGIHQVSLKD</sequence>
<protein>
    <submittedName>
        <fullName evidence="2">Uncharacterized protein</fullName>
    </submittedName>
</protein>
<dbReference type="SMART" id="SM00220">
    <property type="entry name" value="S_TKc"/>
    <property type="match status" value="1"/>
</dbReference>
<evidence type="ECO:0000256" key="1">
    <source>
        <dbReference type="SAM" id="MobiDB-lite"/>
    </source>
</evidence>
<dbReference type="InterPro" id="IPR008271">
    <property type="entry name" value="Ser/Thr_kinase_AS"/>
</dbReference>
<dbReference type="GO" id="GO:0004674">
    <property type="term" value="F:protein serine/threonine kinase activity"/>
    <property type="evidence" value="ECO:0007669"/>
    <property type="project" value="TreeGrafter"/>
</dbReference>
<dbReference type="OrthoDB" id="6373300at2759"/>
<feature type="compositionally biased region" description="Polar residues" evidence="1">
    <location>
        <begin position="418"/>
        <end position="435"/>
    </location>
</feature>
<dbReference type="InterPro" id="IPR011009">
    <property type="entry name" value="Kinase-like_dom_sf"/>
</dbReference>
<dbReference type="PANTHER" id="PTHR44329">
    <property type="entry name" value="SERINE/THREONINE-PROTEIN KINASE TNNI3K-RELATED"/>
    <property type="match status" value="1"/>
</dbReference>
<dbReference type="InterPro" id="IPR000719">
    <property type="entry name" value="Prot_kinase_dom"/>
</dbReference>
<dbReference type="CDD" id="cd22249">
    <property type="entry name" value="UDM1_RNF168_RNF169-like"/>
    <property type="match status" value="1"/>
</dbReference>
<proteinExistence type="predicted"/>
<dbReference type="PROSITE" id="PS00107">
    <property type="entry name" value="PROTEIN_KINASE_ATP"/>
    <property type="match status" value="1"/>
</dbReference>
<feature type="region of interest" description="Disordered" evidence="1">
    <location>
        <begin position="402"/>
        <end position="441"/>
    </location>
</feature>
<dbReference type="InterPro" id="IPR051681">
    <property type="entry name" value="Ser/Thr_Kinases-Pseudokinases"/>
</dbReference>
<dbReference type="Gene3D" id="3.30.200.20">
    <property type="entry name" value="Phosphorylase Kinase, domain 1"/>
    <property type="match status" value="1"/>
</dbReference>
<dbReference type="AlphaFoldDB" id="A0A7R8WK18"/>
<gene>
    <name evidence="2" type="ORF">CTOB1V02_LOCUS8396</name>
</gene>
<accession>A0A7R8WK18</accession>
<dbReference type="InterPro" id="IPR017441">
    <property type="entry name" value="Protein_kinase_ATP_BS"/>
</dbReference>
<dbReference type="GO" id="GO:0005524">
    <property type="term" value="F:ATP binding"/>
    <property type="evidence" value="ECO:0007669"/>
    <property type="project" value="UniProtKB-UniRule"/>
</dbReference>
<organism evidence="2">
    <name type="scientific">Cyprideis torosa</name>
    <dbReference type="NCBI Taxonomy" id="163714"/>
    <lineage>
        <taxon>Eukaryota</taxon>
        <taxon>Metazoa</taxon>
        <taxon>Ecdysozoa</taxon>
        <taxon>Arthropoda</taxon>
        <taxon>Crustacea</taxon>
        <taxon>Oligostraca</taxon>
        <taxon>Ostracoda</taxon>
        <taxon>Podocopa</taxon>
        <taxon>Podocopida</taxon>
        <taxon>Cytherocopina</taxon>
        <taxon>Cytheroidea</taxon>
        <taxon>Cytherideidae</taxon>
        <taxon>Cyprideis</taxon>
    </lineage>
</organism>
<dbReference type="PROSITE" id="PS00108">
    <property type="entry name" value="PROTEIN_KINASE_ST"/>
    <property type="match status" value="1"/>
</dbReference>